<protein>
    <submittedName>
        <fullName evidence="2">Rubredoxin</fullName>
    </submittedName>
</protein>
<dbReference type="Pfam" id="PF21349">
    <property type="entry name" value="RUBY_RBDX"/>
    <property type="match status" value="1"/>
</dbReference>
<accession>A0A7C4D9M1</accession>
<sequence>MNMWKCQVCGLVLEVTEPPEKCPKCGAPREQFRELSSEEAELIRRSRKSNYLHMEAVKLLKRLIDIAEEGISDNLDPGCVKIFTEERDFAKLTIQKIMAELETHVKKNKWN</sequence>
<dbReference type="InterPro" id="IPR024934">
    <property type="entry name" value="Rubredoxin-like_dom"/>
</dbReference>
<dbReference type="EMBL" id="DTBJ01000016">
    <property type="protein sequence ID" value="HGM58378.1"/>
    <property type="molecule type" value="Genomic_DNA"/>
</dbReference>
<dbReference type="InterPro" id="IPR048574">
    <property type="entry name" value="RUBY_RBDX"/>
</dbReference>
<feature type="domain" description="Rubredoxin-like" evidence="1">
    <location>
        <begin position="1"/>
        <end position="35"/>
    </location>
</feature>
<dbReference type="SUPFAM" id="SSF57802">
    <property type="entry name" value="Rubredoxin-like"/>
    <property type="match status" value="1"/>
</dbReference>
<evidence type="ECO:0000313" key="2">
    <source>
        <dbReference type="EMBL" id="HGM58378.1"/>
    </source>
</evidence>
<proteinExistence type="predicted"/>
<dbReference type="Gene3D" id="2.20.28.10">
    <property type="match status" value="1"/>
</dbReference>
<evidence type="ECO:0000259" key="1">
    <source>
        <dbReference type="PROSITE" id="PS50903"/>
    </source>
</evidence>
<reference evidence="2" key="1">
    <citation type="journal article" date="2020" name="mSystems">
        <title>Genome- and Community-Level Interaction Insights into Carbon Utilization and Element Cycling Functions of Hydrothermarchaeota in Hydrothermal Sediment.</title>
        <authorList>
            <person name="Zhou Z."/>
            <person name="Liu Y."/>
            <person name="Xu W."/>
            <person name="Pan J."/>
            <person name="Luo Z.H."/>
            <person name="Li M."/>
        </authorList>
    </citation>
    <scope>NUCLEOTIDE SEQUENCE [LARGE SCALE GENOMIC DNA]</scope>
    <source>
        <strain evidence="2">SpSt-642</strain>
    </source>
</reference>
<gene>
    <name evidence="2" type="ORF">ENU14_02170</name>
</gene>
<dbReference type="GO" id="GO:0005506">
    <property type="term" value="F:iron ion binding"/>
    <property type="evidence" value="ECO:0007669"/>
    <property type="project" value="InterPro"/>
</dbReference>
<organism evidence="2">
    <name type="scientific">Staphylothermus marinus</name>
    <dbReference type="NCBI Taxonomy" id="2280"/>
    <lineage>
        <taxon>Archaea</taxon>
        <taxon>Thermoproteota</taxon>
        <taxon>Thermoprotei</taxon>
        <taxon>Desulfurococcales</taxon>
        <taxon>Desulfurococcaceae</taxon>
        <taxon>Staphylothermus</taxon>
    </lineage>
</organism>
<dbReference type="PROSITE" id="PS50903">
    <property type="entry name" value="RUBREDOXIN_LIKE"/>
    <property type="match status" value="1"/>
</dbReference>
<name>A0A7C4D9M1_STAMA</name>
<comment type="caution">
    <text evidence="2">The sequence shown here is derived from an EMBL/GenBank/DDBJ whole genome shotgun (WGS) entry which is preliminary data.</text>
</comment>
<dbReference type="AlphaFoldDB" id="A0A7C4D9M1"/>